<dbReference type="EMBL" id="QZJF01000013">
    <property type="protein sequence ID" value="RJR27317.1"/>
    <property type="molecule type" value="Genomic_DNA"/>
</dbReference>
<dbReference type="Pfam" id="PF01725">
    <property type="entry name" value="Ham1p_like"/>
    <property type="match status" value="1"/>
</dbReference>
<evidence type="ECO:0000313" key="3">
    <source>
        <dbReference type="EMBL" id="RJR27317.1"/>
    </source>
</evidence>
<evidence type="ECO:0000313" key="4">
    <source>
        <dbReference type="Proteomes" id="UP000265540"/>
    </source>
</evidence>
<dbReference type="GO" id="GO:0047429">
    <property type="term" value="F:nucleoside triphosphate diphosphatase activity"/>
    <property type="evidence" value="ECO:0007669"/>
    <property type="project" value="InterPro"/>
</dbReference>
<evidence type="ECO:0000256" key="2">
    <source>
        <dbReference type="ARBA" id="ARBA00022801"/>
    </source>
</evidence>
<proteinExistence type="inferred from homology"/>
<evidence type="ECO:0008006" key="5">
    <source>
        <dbReference type="Google" id="ProtNLM"/>
    </source>
</evidence>
<reference evidence="3 4" key="1">
    <citation type="journal article" date="2017" name="ISME J.">
        <title>Energy and carbon metabolisms in a deep terrestrial subsurface fluid microbial community.</title>
        <authorList>
            <person name="Momper L."/>
            <person name="Jungbluth S.P."/>
            <person name="Lee M.D."/>
            <person name="Amend J.P."/>
        </authorList>
    </citation>
    <scope>NUCLEOTIDE SEQUENCE [LARGE SCALE GENOMIC DNA]</scope>
    <source>
        <strain evidence="3">SURF_46</strain>
    </source>
</reference>
<dbReference type="InterPro" id="IPR029001">
    <property type="entry name" value="ITPase-like_fam"/>
</dbReference>
<organism evidence="3 4">
    <name type="scientific">candidate division WWE3 bacterium</name>
    <dbReference type="NCBI Taxonomy" id="2053526"/>
    <lineage>
        <taxon>Bacteria</taxon>
        <taxon>Katanobacteria</taxon>
    </lineage>
</organism>
<dbReference type="AlphaFoldDB" id="A0A3A4ZKC1"/>
<comment type="similarity">
    <text evidence="1">Belongs to the HAM1 NTPase family.</text>
</comment>
<dbReference type="PANTHER" id="PTHR11067:SF9">
    <property type="entry name" value="INOSINE TRIPHOSPHATE PYROPHOSPHATASE"/>
    <property type="match status" value="1"/>
</dbReference>
<evidence type="ECO:0000256" key="1">
    <source>
        <dbReference type="ARBA" id="ARBA00008023"/>
    </source>
</evidence>
<dbReference type="GO" id="GO:0009143">
    <property type="term" value="P:nucleoside triphosphate catabolic process"/>
    <property type="evidence" value="ECO:0007669"/>
    <property type="project" value="InterPro"/>
</dbReference>
<dbReference type="GO" id="GO:0005737">
    <property type="term" value="C:cytoplasm"/>
    <property type="evidence" value="ECO:0007669"/>
    <property type="project" value="TreeGrafter"/>
</dbReference>
<dbReference type="SUPFAM" id="SSF52972">
    <property type="entry name" value="ITPase-like"/>
    <property type="match status" value="1"/>
</dbReference>
<dbReference type="Gene3D" id="3.20.20.70">
    <property type="entry name" value="Aldolase class I"/>
    <property type="match status" value="1"/>
</dbReference>
<name>A0A3A4ZKC1_UNCKA</name>
<comment type="caution">
    <text evidence="3">The sequence shown here is derived from an EMBL/GenBank/DDBJ whole genome shotgun (WGS) entry which is preliminary data.</text>
</comment>
<dbReference type="Gene3D" id="3.90.950.10">
    <property type="match status" value="1"/>
</dbReference>
<protein>
    <recommendedName>
        <fullName evidence="5">IMP dehydrogenase/GMP reductase domain-containing protein</fullName>
    </recommendedName>
</protein>
<sequence length="632" mass="70850">NKDKRALARVILAIYDGREAHLFEGVTSGTVPDTPKGSTNFGWDDIFIPDGQTSKYKKTFAEMQPHEKDKYSMRRKAIHEFSRSKLVLNEYILALPEPFHSEIKRVSFDQLAVNKAVKFAFTLEAVQGNKPNKEFKAADFKPLIEESNPYFLRYSFDNKSPSVGLILTDVDRVETRRFKNGKPILTQMGPEKRSLALAQRAEFFIKNTDKKVLSEIERLEKQSDIFPERSNARNNTLELLLHGFKENHHPVYARAIKELGYKKIASRKEVSRGKIASTGLFNKIGKYPRSVIGMGSMPAITGWKDVVLTGIVGHMPVFIPRNSLFADDAERQIKLVNSVKTDLENLNLTKKELEIFSRNIGVAIGTNNPMEELKRAGKLYKKAGIKLFRIYTINGDPRCIETAKLLRNEFGNEIEIFAGQITDNYQANKYLEEGQVDALIFGHGGGRQCTSAINGMAISTVEEMYSIVTDPVFNKTSLIVEGGVGTNVGPLLIMGIDCVLYSQQLAKGSIEAGGIYLQNAKGDYVQPYHGSASAPTMIIEASYDHLHELRINPSGRTKVPEGKPGYMKYSAKANSMTFWIDEFRHHFARTLADIGVESVWELREFLKGNDINLLRIVSTEAARTASAYGTNQ</sequence>
<feature type="non-terminal residue" evidence="3">
    <location>
        <position position="1"/>
    </location>
</feature>
<dbReference type="Proteomes" id="UP000265540">
    <property type="component" value="Unassembled WGS sequence"/>
</dbReference>
<dbReference type="InterPro" id="IPR002637">
    <property type="entry name" value="RdgB/HAM1"/>
</dbReference>
<accession>A0A3A4ZKC1</accession>
<dbReference type="SUPFAM" id="SSF51412">
    <property type="entry name" value="Inosine monophosphate dehydrogenase (IMPDH)"/>
    <property type="match status" value="1"/>
</dbReference>
<gene>
    <name evidence="3" type="ORF">C4561_02710</name>
</gene>
<dbReference type="PANTHER" id="PTHR11067">
    <property type="entry name" value="INOSINE TRIPHOSPHATE PYROPHOSPHATASE/HAM1 PROTEIN"/>
    <property type="match status" value="1"/>
</dbReference>
<keyword evidence="2" id="KW-0378">Hydrolase</keyword>
<dbReference type="InterPro" id="IPR013785">
    <property type="entry name" value="Aldolase_TIM"/>
</dbReference>